<reference evidence="4" key="1">
    <citation type="journal article" date="2023" name="Insect Mol. Biol.">
        <title>Genome sequencing provides insights into the evolution of gene families encoding plant cell wall-degrading enzymes in longhorned beetles.</title>
        <authorList>
            <person name="Shin N.R."/>
            <person name="Okamura Y."/>
            <person name="Kirsch R."/>
            <person name="Pauchet Y."/>
        </authorList>
    </citation>
    <scope>NUCLEOTIDE SEQUENCE</scope>
    <source>
        <strain evidence="4">AMC_N1</strain>
    </source>
</reference>
<dbReference type="PROSITE" id="PS50826">
    <property type="entry name" value="RUN"/>
    <property type="match status" value="1"/>
</dbReference>
<dbReference type="AlphaFoldDB" id="A0AAV8XXS7"/>
<comment type="caution">
    <text evidence="4">The sequence shown here is derived from an EMBL/GenBank/DDBJ whole genome shotgun (WGS) entry which is preliminary data.</text>
</comment>
<dbReference type="Gene3D" id="1.20.58.900">
    <property type="match status" value="1"/>
</dbReference>
<dbReference type="InterPro" id="IPR001478">
    <property type="entry name" value="PDZ"/>
</dbReference>
<evidence type="ECO:0000313" key="4">
    <source>
        <dbReference type="EMBL" id="KAJ8943686.1"/>
    </source>
</evidence>
<gene>
    <name evidence="4" type="ORF">NQ318_015175</name>
</gene>
<dbReference type="PANTHER" id="PTHR46753">
    <property type="entry name" value="FYVE AND COILED-COIL DOMAIN-CONTAINING PROTEIN 1"/>
    <property type="match status" value="1"/>
</dbReference>
<dbReference type="SUPFAM" id="SSF50156">
    <property type="entry name" value="PDZ domain-like"/>
    <property type="match status" value="1"/>
</dbReference>
<accession>A0AAV8XXS7</accession>
<evidence type="ECO:0008006" key="6">
    <source>
        <dbReference type="Google" id="ProtNLM"/>
    </source>
</evidence>
<evidence type="ECO:0000259" key="3">
    <source>
        <dbReference type="PROSITE" id="PS50826"/>
    </source>
</evidence>
<dbReference type="CDD" id="cd00934">
    <property type="entry name" value="PTB"/>
    <property type="match status" value="1"/>
</dbReference>
<dbReference type="PROSITE" id="PS50106">
    <property type="entry name" value="PDZ"/>
    <property type="match status" value="1"/>
</dbReference>
<sequence>MPSRTYDTDGRPHGPDICEGSQTIDRGGDTSIYGLLYLPRGRGGRGLLNIKNQCLNQEASLRRKLLTNRDPLITAVAREDAGYTPLSLGWPDFPANLILLLFFTGCVQQFISITSANGKICDNNFYFVLFGRNLEKIFNRGLLTHQNTLYFTRIIDPYAWMVSIVKAKSDIVTFNYRDCVDSVKSRCDIINNGARFRLLVKYCLMKKCLHVPVEFLVRTGRAQFFYMSSSIIGDEILSEILLSVLFQLSKIDFTFDLTNSSFLDLTWYVPDLVQLELVPCKSLGLSISFSGERAVIVNVASNSVGAENGNIKIGDVLDKLNDIHITSSCKGRLHTLLRSRKTKPISLVIAKAYNPQSKEFFMPIKTLFKDININCDIVVKQYEDSNDEVSTKKIRIYGYDLMYLGFVDVGSSGSVKQVEKAMKSMLWSKKKEGASVAYGLTVNRIDKKVTFEIGEIGVKVRDADTNEVNKVQEANG</sequence>
<dbReference type="PANTHER" id="PTHR46753:SF3">
    <property type="entry name" value="PDZ DOMAIN-CONTAINING PROTEIN"/>
    <property type="match status" value="1"/>
</dbReference>
<feature type="domain" description="PDZ" evidence="2">
    <location>
        <begin position="272"/>
        <end position="339"/>
    </location>
</feature>
<organism evidence="4 5">
    <name type="scientific">Aromia moschata</name>
    <dbReference type="NCBI Taxonomy" id="1265417"/>
    <lineage>
        <taxon>Eukaryota</taxon>
        <taxon>Metazoa</taxon>
        <taxon>Ecdysozoa</taxon>
        <taxon>Arthropoda</taxon>
        <taxon>Hexapoda</taxon>
        <taxon>Insecta</taxon>
        <taxon>Pterygota</taxon>
        <taxon>Neoptera</taxon>
        <taxon>Endopterygota</taxon>
        <taxon>Coleoptera</taxon>
        <taxon>Polyphaga</taxon>
        <taxon>Cucujiformia</taxon>
        <taxon>Chrysomeloidea</taxon>
        <taxon>Cerambycidae</taxon>
        <taxon>Cerambycinae</taxon>
        <taxon>Callichromatini</taxon>
        <taxon>Aromia</taxon>
    </lineage>
</organism>
<protein>
    <recommendedName>
        <fullName evidence="6">PDZ domain-containing protein</fullName>
    </recommendedName>
</protein>
<feature type="domain" description="RUN" evidence="3">
    <location>
        <begin position="121"/>
        <end position="260"/>
    </location>
</feature>
<evidence type="ECO:0000259" key="2">
    <source>
        <dbReference type="PROSITE" id="PS50106"/>
    </source>
</evidence>
<dbReference type="InterPro" id="IPR011993">
    <property type="entry name" value="PH-like_dom_sf"/>
</dbReference>
<evidence type="ECO:0000313" key="5">
    <source>
        <dbReference type="Proteomes" id="UP001162162"/>
    </source>
</evidence>
<feature type="region of interest" description="Disordered" evidence="1">
    <location>
        <begin position="1"/>
        <end position="21"/>
    </location>
</feature>
<dbReference type="InterPro" id="IPR004012">
    <property type="entry name" value="Run_dom"/>
</dbReference>
<feature type="compositionally biased region" description="Basic and acidic residues" evidence="1">
    <location>
        <begin position="1"/>
        <end position="16"/>
    </location>
</feature>
<dbReference type="SMART" id="SM00228">
    <property type="entry name" value="PDZ"/>
    <property type="match status" value="1"/>
</dbReference>
<proteinExistence type="predicted"/>
<dbReference type="InterPro" id="IPR036034">
    <property type="entry name" value="PDZ_sf"/>
</dbReference>
<dbReference type="Proteomes" id="UP001162162">
    <property type="component" value="Unassembled WGS sequence"/>
</dbReference>
<dbReference type="Pfam" id="PF02759">
    <property type="entry name" value="RUN"/>
    <property type="match status" value="1"/>
</dbReference>
<dbReference type="EMBL" id="JAPWTK010000280">
    <property type="protein sequence ID" value="KAJ8943686.1"/>
    <property type="molecule type" value="Genomic_DNA"/>
</dbReference>
<keyword evidence="5" id="KW-1185">Reference proteome</keyword>
<dbReference type="CDD" id="cd17682">
    <property type="entry name" value="RUN_RUFY4_like"/>
    <property type="match status" value="1"/>
</dbReference>
<dbReference type="Gene3D" id="2.30.42.10">
    <property type="match status" value="1"/>
</dbReference>
<dbReference type="Gene3D" id="2.30.29.30">
    <property type="entry name" value="Pleckstrin-homology domain (PH domain)/Phosphotyrosine-binding domain (PTB)"/>
    <property type="match status" value="1"/>
</dbReference>
<name>A0AAV8XXS7_9CUCU</name>
<dbReference type="InterPro" id="IPR037213">
    <property type="entry name" value="Run_dom_sf"/>
</dbReference>
<dbReference type="SUPFAM" id="SSF140741">
    <property type="entry name" value="RUN domain-like"/>
    <property type="match status" value="1"/>
</dbReference>
<evidence type="ECO:0000256" key="1">
    <source>
        <dbReference type="SAM" id="MobiDB-lite"/>
    </source>
</evidence>